<name>A0ABW6BMT2_9SPHI</name>
<feature type="domain" description="VOC" evidence="1">
    <location>
        <begin position="3"/>
        <end position="130"/>
    </location>
</feature>
<evidence type="ECO:0000313" key="2">
    <source>
        <dbReference type="EMBL" id="MFD2969784.1"/>
    </source>
</evidence>
<dbReference type="EMBL" id="JBHUPB010000015">
    <property type="protein sequence ID" value="MFD2969784.1"/>
    <property type="molecule type" value="Genomic_DNA"/>
</dbReference>
<comment type="caution">
    <text evidence="2">The sequence shown here is derived from an EMBL/GenBank/DDBJ whole genome shotgun (WGS) entry which is preliminary data.</text>
</comment>
<dbReference type="Proteomes" id="UP001597525">
    <property type="component" value="Unassembled WGS sequence"/>
</dbReference>
<dbReference type="Pfam" id="PF00903">
    <property type="entry name" value="Glyoxalase"/>
    <property type="match status" value="1"/>
</dbReference>
<reference evidence="3" key="1">
    <citation type="journal article" date="2019" name="Int. J. Syst. Evol. Microbiol.">
        <title>The Global Catalogue of Microorganisms (GCM) 10K type strain sequencing project: providing services to taxonomists for standard genome sequencing and annotation.</title>
        <authorList>
            <consortium name="The Broad Institute Genomics Platform"/>
            <consortium name="The Broad Institute Genome Sequencing Center for Infectious Disease"/>
            <person name="Wu L."/>
            <person name="Ma J."/>
        </authorList>
    </citation>
    <scope>NUCLEOTIDE SEQUENCE [LARGE SCALE GENOMIC DNA]</scope>
    <source>
        <strain evidence="3">KCTC 22814</strain>
    </source>
</reference>
<sequence length="130" mass="15042">MIKIEHIALYVQDLERMRSFYETYFGLTSGTKYHNKKTLFSSYFLRSEMEGARIELMHRPDVKRLAVDRSEPFGFTHCAFALGSKYAVDTLTERLRADGWVVLSEARTTGDGYYESVIEDPEGNRIELTV</sequence>
<evidence type="ECO:0000259" key="1">
    <source>
        <dbReference type="PROSITE" id="PS51819"/>
    </source>
</evidence>
<gene>
    <name evidence="2" type="ORF">ACFS7Y_20520</name>
</gene>
<dbReference type="RefSeq" id="WP_320183273.1">
    <property type="nucleotide sequence ID" value="NZ_CP138332.1"/>
</dbReference>
<dbReference type="PANTHER" id="PTHR36113">
    <property type="entry name" value="LYASE, PUTATIVE-RELATED-RELATED"/>
    <property type="match status" value="1"/>
</dbReference>
<dbReference type="PROSITE" id="PS51819">
    <property type="entry name" value="VOC"/>
    <property type="match status" value="1"/>
</dbReference>
<protein>
    <submittedName>
        <fullName evidence="2">VOC family protein</fullName>
    </submittedName>
</protein>
<evidence type="ECO:0000313" key="3">
    <source>
        <dbReference type="Proteomes" id="UP001597525"/>
    </source>
</evidence>
<dbReference type="InterPro" id="IPR051332">
    <property type="entry name" value="Fosfomycin_Res_Enzymes"/>
</dbReference>
<dbReference type="InterPro" id="IPR029068">
    <property type="entry name" value="Glyas_Bleomycin-R_OHBP_Dase"/>
</dbReference>
<keyword evidence="3" id="KW-1185">Reference proteome</keyword>
<dbReference type="InterPro" id="IPR037523">
    <property type="entry name" value="VOC_core"/>
</dbReference>
<proteinExistence type="predicted"/>
<dbReference type="PANTHER" id="PTHR36113:SF1">
    <property type="entry name" value="GLYOXALASE_BLEOMYCIN RESISTANCE PROTEIN_DIOXYGENASE"/>
    <property type="match status" value="1"/>
</dbReference>
<organism evidence="2 3">
    <name type="scientific">Sphingobacterium bambusae</name>
    <dbReference type="NCBI Taxonomy" id="662858"/>
    <lineage>
        <taxon>Bacteria</taxon>
        <taxon>Pseudomonadati</taxon>
        <taxon>Bacteroidota</taxon>
        <taxon>Sphingobacteriia</taxon>
        <taxon>Sphingobacteriales</taxon>
        <taxon>Sphingobacteriaceae</taxon>
        <taxon>Sphingobacterium</taxon>
    </lineage>
</organism>
<dbReference type="SUPFAM" id="SSF54593">
    <property type="entry name" value="Glyoxalase/Bleomycin resistance protein/Dihydroxybiphenyl dioxygenase"/>
    <property type="match status" value="1"/>
</dbReference>
<accession>A0ABW6BMT2</accession>
<dbReference type="InterPro" id="IPR004360">
    <property type="entry name" value="Glyas_Fos-R_dOase_dom"/>
</dbReference>
<dbReference type="Gene3D" id="3.10.180.10">
    <property type="entry name" value="2,3-Dihydroxybiphenyl 1,2-Dioxygenase, domain 1"/>
    <property type="match status" value="1"/>
</dbReference>